<dbReference type="RefSeq" id="WP_134356092.1">
    <property type="nucleotide sequence ID" value="NZ_CP038033.1"/>
</dbReference>
<sequence>MPPAKEQVKVRLAEIDTPEKGQPYGSRAKQALSNLLFGKQARVVVETVDRYGRTVGHVFVNGVDVNREMVRQGAAWVYRDYLRDRTLLDIEKAAREAHRGL</sequence>
<dbReference type="PROSITE" id="PS01284">
    <property type="entry name" value="TNASE_2"/>
    <property type="match status" value="1"/>
</dbReference>
<dbReference type="PANTHER" id="PTHR12302:SF3">
    <property type="entry name" value="SERINE_THREONINE-PROTEIN KINASE 31"/>
    <property type="match status" value="1"/>
</dbReference>
<accession>A0A4P7C652</accession>
<dbReference type="PROSITE" id="PS50830">
    <property type="entry name" value="TNASE_3"/>
    <property type="match status" value="1"/>
</dbReference>
<dbReference type="InterPro" id="IPR016071">
    <property type="entry name" value="Staphylococal_nuclease_OB-fold"/>
</dbReference>
<protein>
    <recommendedName>
        <fullName evidence="4">TNase-like domain-containing protein</fullName>
    </recommendedName>
</protein>
<dbReference type="GO" id="GO:0016787">
    <property type="term" value="F:hydrolase activity"/>
    <property type="evidence" value="ECO:0007669"/>
    <property type="project" value="UniProtKB-KW"/>
</dbReference>
<dbReference type="EMBL" id="CP038033">
    <property type="protein sequence ID" value="QBQ56354.1"/>
    <property type="molecule type" value="Genomic_DNA"/>
</dbReference>
<name>A0A4P7C652_9GAMM</name>
<keyword evidence="1" id="KW-0540">Nuclease</keyword>
<dbReference type="KEGG" id="nwr:E3U44_00050"/>
<evidence type="ECO:0000256" key="1">
    <source>
        <dbReference type="ARBA" id="ARBA00022722"/>
    </source>
</evidence>
<evidence type="ECO:0000256" key="3">
    <source>
        <dbReference type="ARBA" id="ARBA00022801"/>
    </source>
</evidence>
<dbReference type="Gene3D" id="2.40.50.90">
    <property type="match status" value="1"/>
</dbReference>
<evidence type="ECO:0000256" key="2">
    <source>
        <dbReference type="ARBA" id="ARBA00022759"/>
    </source>
</evidence>
<dbReference type="Pfam" id="PF00565">
    <property type="entry name" value="SNase"/>
    <property type="match status" value="1"/>
</dbReference>
<dbReference type="EMBL" id="CP038033">
    <property type="protein sequence ID" value="QBQ56372.1"/>
    <property type="molecule type" value="Genomic_DNA"/>
</dbReference>
<dbReference type="AlphaFoldDB" id="A0A4P7C652"/>
<dbReference type="Proteomes" id="UP000294325">
    <property type="component" value="Chromosome"/>
</dbReference>
<evidence type="ECO:0000313" key="8">
    <source>
        <dbReference type="Proteomes" id="UP000294325"/>
    </source>
</evidence>
<dbReference type="EMBL" id="CP038033">
    <property type="protein sequence ID" value="QBQ53074.1"/>
    <property type="molecule type" value="Genomic_DNA"/>
</dbReference>
<keyword evidence="3" id="KW-0378">Hydrolase</keyword>
<evidence type="ECO:0000313" key="6">
    <source>
        <dbReference type="EMBL" id="QBQ56354.1"/>
    </source>
</evidence>
<dbReference type="InterPro" id="IPR002071">
    <property type="entry name" value="Thermonucl_AS"/>
</dbReference>
<evidence type="ECO:0000259" key="4">
    <source>
        <dbReference type="PROSITE" id="PS50830"/>
    </source>
</evidence>
<feature type="domain" description="TNase-like" evidence="4">
    <location>
        <begin position="1"/>
        <end position="101"/>
    </location>
</feature>
<reference evidence="7 8" key="1">
    <citation type="submission" date="2019-03" db="EMBL/GenBank/DDBJ databases">
        <title>The genome sequence of Nitrosococcus wardiae strain D1FHST reveals the archetypal metabolic capacity of ammonia-oxidizing Gammaproteobacteria.</title>
        <authorList>
            <person name="Wang L."/>
            <person name="Lim C.K."/>
            <person name="Hanson T.E."/>
            <person name="Dang H."/>
            <person name="Klotz M.G."/>
        </authorList>
    </citation>
    <scope>NUCLEOTIDE SEQUENCE [LARGE SCALE GENOMIC DNA]</scope>
    <source>
        <strain evidence="7 8">D1FHS</strain>
    </source>
</reference>
<dbReference type="KEGG" id="nwr:E3U44_19010"/>
<dbReference type="SMART" id="SM00318">
    <property type="entry name" value="SNc"/>
    <property type="match status" value="1"/>
</dbReference>
<dbReference type="GO" id="GO:0004519">
    <property type="term" value="F:endonuclease activity"/>
    <property type="evidence" value="ECO:0007669"/>
    <property type="project" value="UniProtKB-KW"/>
</dbReference>
<organism evidence="7 8">
    <name type="scientific">Nitrosococcus wardiae</name>
    <dbReference type="NCBI Taxonomy" id="1814290"/>
    <lineage>
        <taxon>Bacteria</taxon>
        <taxon>Pseudomonadati</taxon>
        <taxon>Pseudomonadota</taxon>
        <taxon>Gammaproteobacteria</taxon>
        <taxon>Chromatiales</taxon>
        <taxon>Chromatiaceae</taxon>
        <taxon>Nitrosococcus</taxon>
    </lineage>
</organism>
<gene>
    <name evidence="5" type="ORF">E3U44_00050</name>
    <name evidence="6" type="ORF">E3U44_19010</name>
    <name evidence="7" type="ORF">E3U44_19100</name>
</gene>
<dbReference type="GO" id="GO:0003676">
    <property type="term" value="F:nucleic acid binding"/>
    <property type="evidence" value="ECO:0007669"/>
    <property type="project" value="InterPro"/>
</dbReference>
<proteinExistence type="predicted"/>
<evidence type="ECO:0000313" key="7">
    <source>
        <dbReference type="EMBL" id="QBQ56372.1"/>
    </source>
</evidence>
<dbReference type="OrthoDB" id="6867997at2"/>
<dbReference type="KEGG" id="nwr:E3U44_19100"/>
<dbReference type="PANTHER" id="PTHR12302">
    <property type="entry name" value="EBNA2 BINDING PROTEIN P100"/>
    <property type="match status" value="1"/>
</dbReference>
<evidence type="ECO:0000313" key="5">
    <source>
        <dbReference type="EMBL" id="QBQ53074.1"/>
    </source>
</evidence>
<keyword evidence="2" id="KW-0255">Endonuclease</keyword>
<keyword evidence="8" id="KW-1185">Reference proteome</keyword>
<dbReference type="InterPro" id="IPR035437">
    <property type="entry name" value="SNase_OB-fold_sf"/>
</dbReference>
<dbReference type="SUPFAM" id="SSF50199">
    <property type="entry name" value="Staphylococcal nuclease"/>
    <property type="match status" value="1"/>
</dbReference>